<dbReference type="CDD" id="cd00009">
    <property type="entry name" value="AAA"/>
    <property type="match status" value="1"/>
</dbReference>
<accession>A0A9C9ENY2</accession>
<dbReference type="SMART" id="SM00091">
    <property type="entry name" value="PAS"/>
    <property type="match status" value="1"/>
</dbReference>
<dbReference type="PROSITE" id="PS00676">
    <property type="entry name" value="SIGMA54_INTERACT_2"/>
    <property type="match status" value="1"/>
</dbReference>
<dbReference type="AlphaFoldDB" id="A0A9C9ENY2"/>
<dbReference type="InterPro" id="IPR025943">
    <property type="entry name" value="Sigma_54_int_dom_ATP-bd_2"/>
</dbReference>
<dbReference type="NCBIfam" id="TIGR00229">
    <property type="entry name" value="sensory_box"/>
    <property type="match status" value="1"/>
</dbReference>
<feature type="domain" description="PAC" evidence="8">
    <location>
        <begin position="84"/>
        <end position="136"/>
    </location>
</feature>
<dbReference type="SUPFAM" id="SSF46689">
    <property type="entry name" value="Homeodomain-like"/>
    <property type="match status" value="1"/>
</dbReference>
<dbReference type="InterPro" id="IPR000700">
    <property type="entry name" value="PAS-assoc_C"/>
</dbReference>
<dbReference type="InterPro" id="IPR025944">
    <property type="entry name" value="Sigma_54_int_dom_CS"/>
</dbReference>
<dbReference type="InterPro" id="IPR025662">
    <property type="entry name" value="Sigma_54_int_dom_ATP-bd_1"/>
</dbReference>
<feature type="domain" description="PAS" evidence="7">
    <location>
        <begin position="11"/>
        <end position="62"/>
    </location>
</feature>
<dbReference type="PROSITE" id="PS00675">
    <property type="entry name" value="SIGMA54_INTERACT_1"/>
    <property type="match status" value="1"/>
</dbReference>
<proteinExistence type="predicted"/>
<evidence type="ECO:0000256" key="5">
    <source>
        <dbReference type="ARBA" id="ARBA00023163"/>
    </source>
</evidence>
<dbReference type="EMBL" id="DRIG01000102">
    <property type="protein sequence ID" value="HEC79475.1"/>
    <property type="molecule type" value="Genomic_DNA"/>
</dbReference>
<name>A0A9C9ENY2_UNCW3</name>
<feature type="domain" description="Sigma-54 factor interaction" evidence="6">
    <location>
        <begin position="143"/>
        <end position="372"/>
    </location>
</feature>
<organism evidence="9 10">
    <name type="scientific">candidate division WOR-3 bacterium</name>
    <dbReference type="NCBI Taxonomy" id="2052148"/>
    <lineage>
        <taxon>Bacteria</taxon>
        <taxon>Bacteria division WOR-3</taxon>
    </lineage>
</organism>
<dbReference type="PANTHER" id="PTHR32071">
    <property type="entry name" value="TRANSCRIPTIONAL REGULATORY PROTEIN"/>
    <property type="match status" value="1"/>
</dbReference>
<sequence>MYRLSAELYKETARLTAILSSINDGVLTIDNEWRITSFNPAAVRITGFKAAEVLGKHCYEILKSTTCNENCPLRKTMETKEPISDYEIEIINAHGEIVPISVSTALLIDEEGEIIGGVETFRDLSTFKHLREELNIKFSFHNIIGKDKRMREIYNLLKVISPTDTTVLIIGETGTGKELVARAIHYNSSRKNRPFIKVDCTALPETLLESELFGYKKGAFTDARSDKPGKFKLADKGTIFLDEIGELPVSIQAKLLRVLEEQSFEPLGAVKTEKVDVRIIAATNKDLKEETEQGKFRKDLYYRLNVVPVTLPPLRNRREDIPLLIEHFITIFNKKFNKRVNKISQDALDILLDYPWPGNVRQLEHAIEHAFIHCSGKIIQVNHLPDDIRDESNSLFHSIISAENPLEELEKKVIHEALKKNDWSLQRAANQLKLSRSTLWRKTKKYGIKKR</sequence>
<evidence type="ECO:0000313" key="9">
    <source>
        <dbReference type="EMBL" id="HEC79475.1"/>
    </source>
</evidence>
<dbReference type="SMART" id="SM00382">
    <property type="entry name" value="AAA"/>
    <property type="match status" value="1"/>
</dbReference>
<gene>
    <name evidence="9" type="ORF">ENI34_10120</name>
</gene>
<dbReference type="InterPro" id="IPR003593">
    <property type="entry name" value="AAA+_ATPase"/>
</dbReference>
<evidence type="ECO:0000256" key="3">
    <source>
        <dbReference type="ARBA" id="ARBA00023015"/>
    </source>
</evidence>
<dbReference type="Proteomes" id="UP000885826">
    <property type="component" value="Unassembled WGS sequence"/>
</dbReference>
<dbReference type="PROSITE" id="PS50112">
    <property type="entry name" value="PAS"/>
    <property type="match status" value="1"/>
</dbReference>
<dbReference type="InterPro" id="IPR027417">
    <property type="entry name" value="P-loop_NTPase"/>
</dbReference>
<keyword evidence="3" id="KW-0805">Transcription regulation</keyword>
<dbReference type="PANTHER" id="PTHR32071:SF57">
    <property type="entry name" value="C4-DICARBOXYLATE TRANSPORT TRANSCRIPTIONAL REGULATORY PROTEIN DCTD"/>
    <property type="match status" value="1"/>
</dbReference>
<dbReference type="GO" id="GO:0043565">
    <property type="term" value="F:sequence-specific DNA binding"/>
    <property type="evidence" value="ECO:0007669"/>
    <property type="project" value="InterPro"/>
</dbReference>
<reference evidence="9" key="1">
    <citation type="journal article" date="2020" name="mSystems">
        <title>Genome- and Community-Level Interaction Insights into Carbon Utilization and Element Cycling Functions of Hydrothermarchaeota in Hydrothermal Sediment.</title>
        <authorList>
            <person name="Zhou Z."/>
            <person name="Liu Y."/>
            <person name="Xu W."/>
            <person name="Pan J."/>
            <person name="Luo Z.H."/>
            <person name="Li M."/>
        </authorList>
    </citation>
    <scope>NUCLEOTIDE SEQUENCE</scope>
    <source>
        <strain evidence="9">HyVt-388</strain>
    </source>
</reference>
<dbReference type="PROSITE" id="PS50045">
    <property type="entry name" value="SIGMA54_INTERACT_4"/>
    <property type="match status" value="1"/>
</dbReference>
<dbReference type="GO" id="GO:0005524">
    <property type="term" value="F:ATP binding"/>
    <property type="evidence" value="ECO:0007669"/>
    <property type="project" value="UniProtKB-KW"/>
</dbReference>
<evidence type="ECO:0000259" key="8">
    <source>
        <dbReference type="PROSITE" id="PS50113"/>
    </source>
</evidence>
<dbReference type="CDD" id="cd00130">
    <property type="entry name" value="PAS"/>
    <property type="match status" value="1"/>
</dbReference>
<dbReference type="FunFam" id="3.40.50.300:FF:000006">
    <property type="entry name" value="DNA-binding transcriptional regulator NtrC"/>
    <property type="match status" value="1"/>
</dbReference>
<evidence type="ECO:0000313" key="10">
    <source>
        <dbReference type="Proteomes" id="UP000885826"/>
    </source>
</evidence>
<dbReference type="Pfam" id="PF13426">
    <property type="entry name" value="PAS_9"/>
    <property type="match status" value="1"/>
</dbReference>
<dbReference type="SUPFAM" id="SSF55785">
    <property type="entry name" value="PYP-like sensor domain (PAS domain)"/>
    <property type="match status" value="1"/>
</dbReference>
<protein>
    <submittedName>
        <fullName evidence="9">PAS domain-containing protein</fullName>
    </submittedName>
</protein>
<dbReference type="InterPro" id="IPR002197">
    <property type="entry name" value="HTH_Fis"/>
</dbReference>
<dbReference type="PROSITE" id="PS00688">
    <property type="entry name" value="SIGMA54_INTERACT_3"/>
    <property type="match status" value="1"/>
</dbReference>
<evidence type="ECO:0000256" key="4">
    <source>
        <dbReference type="ARBA" id="ARBA00023125"/>
    </source>
</evidence>
<keyword evidence="4" id="KW-0238">DNA-binding</keyword>
<dbReference type="Pfam" id="PF02954">
    <property type="entry name" value="HTH_8"/>
    <property type="match status" value="1"/>
</dbReference>
<keyword evidence="2" id="KW-0067">ATP-binding</keyword>
<evidence type="ECO:0000256" key="2">
    <source>
        <dbReference type="ARBA" id="ARBA00022840"/>
    </source>
</evidence>
<dbReference type="Pfam" id="PF00158">
    <property type="entry name" value="Sigma54_activat"/>
    <property type="match status" value="1"/>
</dbReference>
<comment type="caution">
    <text evidence="9">The sequence shown here is derived from an EMBL/GenBank/DDBJ whole genome shotgun (WGS) entry which is preliminary data.</text>
</comment>
<dbReference type="InterPro" id="IPR058031">
    <property type="entry name" value="AAA_lid_NorR"/>
</dbReference>
<dbReference type="PROSITE" id="PS50113">
    <property type="entry name" value="PAC"/>
    <property type="match status" value="1"/>
</dbReference>
<dbReference type="Gene3D" id="1.10.10.60">
    <property type="entry name" value="Homeodomain-like"/>
    <property type="match status" value="1"/>
</dbReference>
<evidence type="ECO:0000259" key="6">
    <source>
        <dbReference type="PROSITE" id="PS50045"/>
    </source>
</evidence>
<dbReference type="PRINTS" id="PR01590">
    <property type="entry name" value="HTHFIS"/>
</dbReference>
<dbReference type="GO" id="GO:0006355">
    <property type="term" value="P:regulation of DNA-templated transcription"/>
    <property type="evidence" value="ECO:0007669"/>
    <property type="project" value="InterPro"/>
</dbReference>
<dbReference type="InterPro" id="IPR000014">
    <property type="entry name" value="PAS"/>
</dbReference>
<dbReference type="Gene3D" id="3.40.50.300">
    <property type="entry name" value="P-loop containing nucleotide triphosphate hydrolases"/>
    <property type="match status" value="1"/>
</dbReference>
<dbReference type="InterPro" id="IPR009057">
    <property type="entry name" value="Homeodomain-like_sf"/>
</dbReference>
<dbReference type="InterPro" id="IPR002078">
    <property type="entry name" value="Sigma_54_int"/>
</dbReference>
<dbReference type="Pfam" id="PF25601">
    <property type="entry name" value="AAA_lid_14"/>
    <property type="match status" value="1"/>
</dbReference>
<evidence type="ECO:0000256" key="1">
    <source>
        <dbReference type="ARBA" id="ARBA00022741"/>
    </source>
</evidence>
<keyword evidence="1" id="KW-0547">Nucleotide-binding</keyword>
<dbReference type="SUPFAM" id="SSF52540">
    <property type="entry name" value="P-loop containing nucleoside triphosphate hydrolases"/>
    <property type="match status" value="1"/>
</dbReference>
<keyword evidence="5" id="KW-0804">Transcription</keyword>
<evidence type="ECO:0000259" key="7">
    <source>
        <dbReference type="PROSITE" id="PS50112"/>
    </source>
</evidence>
<dbReference type="Gene3D" id="3.30.450.20">
    <property type="entry name" value="PAS domain"/>
    <property type="match status" value="1"/>
</dbReference>
<dbReference type="InterPro" id="IPR035965">
    <property type="entry name" value="PAS-like_dom_sf"/>
</dbReference>
<dbReference type="Gene3D" id="1.10.8.60">
    <property type="match status" value="1"/>
</dbReference>